<dbReference type="InterPro" id="IPR017853">
    <property type="entry name" value="GH"/>
</dbReference>
<feature type="signal peptide" evidence="4">
    <location>
        <begin position="1"/>
        <end position="20"/>
    </location>
</feature>
<dbReference type="SUPFAM" id="SSF51445">
    <property type="entry name" value="(Trans)glycosidases"/>
    <property type="match status" value="1"/>
</dbReference>
<dbReference type="Pfam" id="PF18368">
    <property type="entry name" value="Ig_GlcNase"/>
    <property type="match status" value="1"/>
</dbReference>
<protein>
    <submittedName>
        <fullName evidence="9">Glycosyl hydrolase</fullName>
    </submittedName>
</protein>
<evidence type="ECO:0000313" key="9">
    <source>
        <dbReference type="EMBL" id="PQJ10650.1"/>
    </source>
</evidence>
<dbReference type="Pfam" id="PF00703">
    <property type="entry name" value="Glyco_hydro_2"/>
    <property type="match status" value="1"/>
</dbReference>
<evidence type="ECO:0000256" key="4">
    <source>
        <dbReference type="SAM" id="SignalP"/>
    </source>
</evidence>
<dbReference type="OrthoDB" id="9801077at2"/>
<dbReference type="SUPFAM" id="SSF49785">
    <property type="entry name" value="Galactose-binding domain-like"/>
    <property type="match status" value="1"/>
</dbReference>
<organism evidence="9 10">
    <name type="scientific">Flavipsychrobacter stenotrophus</name>
    <dbReference type="NCBI Taxonomy" id="2077091"/>
    <lineage>
        <taxon>Bacteria</taxon>
        <taxon>Pseudomonadati</taxon>
        <taxon>Bacteroidota</taxon>
        <taxon>Chitinophagia</taxon>
        <taxon>Chitinophagales</taxon>
        <taxon>Chitinophagaceae</taxon>
        <taxon>Flavipsychrobacter</taxon>
    </lineage>
</organism>
<dbReference type="InterPro" id="IPR006102">
    <property type="entry name" value="Ig-like_GH2"/>
</dbReference>
<dbReference type="Gene3D" id="2.60.120.260">
    <property type="entry name" value="Galactose-binding domain-like"/>
    <property type="match status" value="1"/>
</dbReference>
<evidence type="ECO:0000256" key="3">
    <source>
        <dbReference type="ARBA" id="ARBA00023295"/>
    </source>
</evidence>
<comment type="caution">
    <text evidence="9">The sequence shown here is derived from an EMBL/GenBank/DDBJ whole genome shotgun (WGS) entry which is preliminary data.</text>
</comment>
<dbReference type="Pfam" id="PF22666">
    <property type="entry name" value="Glyco_hydro_2_N2"/>
    <property type="match status" value="1"/>
</dbReference>
<dbReference type="InterPro" id="IPR008979">
    <property type="entry name" value="Galactose-bd-like_sf"/>
</dbReference>
<dbReference type="PANTHER" id="PTHR43536">
    <property type="entry name" value="MANNOSYLGLYCOPROTEIN ENDO-BETA-MANNOSIDASE"/>
    <property type="match status" value="1"/>
</dbReference>
<evidence type="ECO:0000259" key="6">
    <source>
        <dbReference type="Pfam" id="PF02836"/>
    </source>
</evidence>
<dbReference type="Proteomes" id="UP000239872">
    <property type="component" value="Unassembled WGS sequence"/>
</dbReference>
<name>A0A2S7SUQ8_9BACT</name>
<dbReference type="Gene3D" id="3.20.20.80">
    <property type="entry name" value="Glycosidases"/>
    <property type="match status" value="1"/>
</dbReference>
<feature type="domain" description="Beta-mannosidase-like galactose-binding" evidence="8">
    <location>
        <begin position="44"/>
        <end position="213"/>
    </location>
</feature>
<dbReference type="InterPro" id="IPR013783">
    <property type="entry name" value="Ig-like_fold"/>
</dbReference>
<evidence type="ECO:0000256" key="2">
    <source>
        <dbReference type="ARBA" id="ARBA00022801"/>
    </source>
</evidence>
<keyword evidence="3" id="KW-0326">Glycosidase</keyword>
<comment type="similarity">
    <text evidence="1">Belongs to the glycosyl hydrolase 2 family.</text>
</comment>
<evidence type="ECO:0000313" key="10">
    <source>
        <dbReference type="Proteomes" id="UP000239872"/>
    </source>
</evidence>
<feature type="domain" description="Glycoside hydrolase family 2 catalytic" evidence="6">
    <location>
        <begin position="353"/>
        <end position="505"/>
    </location>
</feature>
<keyword evidence="4" id="KW-0732">Signal</keyword>
<dbReference type="InterPro" id="IPR036156">
    <property type="entry name" value="Beta-gal/glucu_dom_sf"/>
</dbReference>
<evidence type="ECO:0000259" key="7">
    <source>
        <dbReference type="Pfam" id="PF18368"/>
    </source>
</evidence>
<dbReference type="InterPro" id="IPR041351">
    <property type="entry name" value="Ig_GlcNase"/>
</dbReference>
<dbReference type="SUPFAM" id="SSF49303">
    <property type="entry name" value="beta-Galactosidase/glucuronidase domain"/>
    <property type="match status" value="3"/>
</dbReference>
<dbReference type="PANTHER" id="PTHR43536:SF1">
    <property type="entry name" value="MANNOSYLGLYCOPROTEIN ENDO-BETA-MANNOSIDASE"/>
    <property type="match status" value="1"/>
</dbReference>
<evidence type="ECO:0000259" key="5">
    <source>
        <dbReference type="Pfam" id="PF00703"/>
    </source>
</evidence>
<sequence length="873" mass="99296">MRRVTTLLFFLFFIAHCATAQQEVELNSGWKCTRATDINKSGEEISTPVTDVAGWLPATIPGTVLTTLLNNKLFLDPFFGMNNKLIPDIYTTGAAYYTFWFVNDFNHAPAANGDEVMLQFRGINYSYDVFLNGHKVNDVRDTGMFLRSSYSITRYLNPTGKNRLAVIVYPPSPVGNPNGGQGGDGVIAHSVTNQYPAGWDWIQPIADRNTGIWDKVTIKRTKQVHIENTHVGTLVPGKRNVEGKQKPATIKVTTEAENTCDSEIRGTAIYELGGKKVKVSVTLQPHSVETIEFPDLELEDPRLWWPNGYGPQNLYPCKISFLINSKTLSDKEELNIGVRQIKTAWNNKTNSREIRVNGQKIFIKGGNWILSDALLRFDDERYDHEVHFHKDMNLNLIRVWGGGITERPAFYDACDKYGLLVMQDFWASGDCNGRWYDPLKLEDTNARRNYPDNHKLFIESVEDQVKMLRNHASLALWCGGNEIRPPADILSAMRDSILPTLDGTRYFFEFSNDDSMSLHGGDGPYVLQSKDYFWAHKSFPFNSEIGSIGIGDVESLKRFLPDSNLVVPYYDTSMRKWIVDSVWRYHRYEGYDSAIEVYGHPKTIEDFARRAQLVNYDQYRALMEGATARMWDWYTGIIIWKTQNPWTAMKGQMYDYYVDPNACLYGTRTGSKQLHVMYDHINKLVLVANNHFTPTEKMELIAKAYTAAGDEIPLTSKYVQVAASSCKQQYKFGKEIDSLAKQEGIFLYLSLTDSATNVPVDDNLYWLTDAKGNYPLLQKMPLAKLNASARQTDKGIEVTIANPLGNPVAFFQRLTLIHASGERVLPAFYSDNYVSVLPGQEKTYILQVNSTIKEALQLYVEGWNTRRQFIEIK</sequence>
<evidence type="ECO:0000256" key="1">
    <source>
        <dbReference type="ARBA" id="ARBA00007401"/>
    </source>
</evidence>
<accession>A0A2S7SUQ8</accession>
<evidence type="ECO:0000259" key="8">
    <source>
        <dbReference type="Pfam" id="PF22666"/>
    </source>
</evidence>
<feature type="domain" description="Exo-beta-D-glucosaminidase Ig-fold" evidence="7">
    <location>
        <begin position="763"/>
        <end position="865"/>
    </location>
</feature>
<dbReference type="GO" id="GO:0004553">
    <property type="term" value="F:hydrolase activity, hydrolyzing O-glycosyl compounds"/>
    <property type="evidence" value="ECO:0007669"/>
    <property type="project" value="InterPro"/>
</dbReference>
<dbReference type="InterPro" id="IPR006103">
    <property type="entry name" value="Glyco_hydro_2_cat"/>
</dbReference>
<reference evidence="9 10" key="1">
    <citation type="submission" date="2018-01" db="EMBL/GenBank/DDBJ databases">
        <title>A novel member of the phylum Bacteroidetes isolated from glacier ice.</title>
        <authorList>
            <person name="Liu Q."/>
            <person name="Xin Y.-H."/>
        </authorList>
    </citation>
    <scope>NUCLEOTIDE SEQUENCE [LARGE SCALE GENOMIC DNA]</scope>
    <source>
        <strain evidence="9 10">RB1R16</strain>
    </source>
</reference>
<keyword evidence="10" id="KW-1185">Reference proteome</keyword>
<dbReference type="Gene3D" id="2.60.40.10">
    <property type="entry name" value="Immunoglobulins"/>
    <property type="match status" value="3"/>
</dbReference>
<dbReference type="RefSeq" id="WP_105039378.1">
    <property type="nucleotide sequence ID" value="NZ_PPSL01000003.1"/>
</dbReference>
<dbReference type="InterPro" id="IPR054593">
    <property type="entry name" value="Beta-mannosidase-like_N2"/>
</dbReference>
<gene>
    <name evidence="9" type="ORF">CJD36_011800</name>
</gene>
<dbReference type="AlphaFoldDB" id="A0A2S7SUQ8"/>
<dbReference type="GO" id="GO:0005975">
    <property type="term" value="P:carbohydrate metabolic process"/>
    <property type="evidence" value="ECO:0007669"/>
    <property type="project" value="InterPro"/>
</dbReference>
<feature type="domain" description="Glycoside hydrolase family 2 immunoglobulin-like beta-sandwich" evidence="5">
    <location>
        <begin position="244"/>
        <end position="339"/>
    </location>
</feature>
<dbReference type="EMBL" id="PPSL01000003">
    <property type="protein sequence ID" value="PQJ10650.1"/>
    <property type="molecule type" value="Genomic_DNA"/>
</dbReference>
<dbReference type="InterPro" id="IPR043534">
    <property type="entry name" value="EBDG/EBM"/>
</dbReference>
<feature type="chain" id="PRO_5015443314" evidence="4">
    <location>
        <begin position="21"/>
        <end position="873"/>
    </location>
</feature>
<proteinExistence type="inferred from homology"/>
<dbReference type="Pfam" id="PF02836">
    <property type="entry name" value="Glyco_hydro_2_C"/>
    <property type="match status" value="1"/>
</dbReference>
<keyword evidence="2 9" id="KW-0378">Hydrolase</keyword>